<proteinExistence type="predicted"/>
<reference evidence="1 2" key="1">
    <citation type="submission" date="2019-01" db="EMBL/GenBank/DDBJ databases">
        <title>Sequencing of cultivated peanut Arachis hypogaea provides insights into genome evolution and oil improvement.</title>
        <authorList>
            <person name="Chen X."/>
        </authorList>
    </citation>
    <scope>NUCLEOTIDE SEQUENCE [LARGE SCALE GENOMIC DNA]</scope>
    <source>
        <strain evidence="2">cv. Fuhuasheng</strain>
        <tissue evidence="1">Leaves</tissue>
    </source>
</reference>
<sequence length="220" mass="25650">MAPESSHDSEPVADAPPSPPILHFRWDVEHDVTIRKIFDNRMGRRLQQMLDDVRQGRDHRRQWLRPDIKKALFVYWEIDEGFRHRHLTNRANRASVKSSKYTGSSMTFMKMKARLECKSLDREAILGKTFKYTHMLKEKKETFDDQRSQDHYRSRLSSLSKVGRTPPIGDAVVDPDAVWHETASAPYKNRVYRMGSIFASSIRTSMLRLSLGSTSRRAEE</sequence>
<dbReference type="AlphaFoldDB" id="A0A445CPQ3"/>
<organism evidence="1 2">
    <name type="scientific">Arachis hypogaea</name>
    <name type="common">Peanut</name>
    <dbReference type="NCBI Taxonomy" id="3818"/>
    <lineage>
        <taxon>Eukaryota</taxon>
        <taxon>Viridiplantae</taxon>
        <taxon>Streptophyta</taxon>
        <taxon>Embryophyta</taxon>
        <taxon>Tracheophyta</taxon>
        <taxon>Spermatophyta</taxon>
        <taxon>Magnoliopsida</taxon>
        <taxon>eudicotyledons</taxon>
        <taxon>Gunneridae</taxon>
        <taxon>Pentapetalae</taxon>
        <taxon>rosids</taxon>
        <taxon>fabids</taxon>
        <taxon>Fabales</taxon>
        <taxon>Fabaceae</taxon>
        <taxon>Papilionoideae</taxon>
        <taxon>50 kb inversion clade</taxon>
        <taxon>dalbergioids sensu lato</taxon>
        <taxon>Dalbergieae</taxon>
        <taxon>Pterocarpus clade</taxon>
        <taxon>Arachis</taxon>
    </lineage>
</organism>
<evidence type="ECO:0000313" key="2">
    <source>
        <dbReference type="Proteomes" id="UP000289738"/>
    </source>
</evidence>
<keyword evidence="2" id="KW-1185">Reference proteome</keyword>
<comment type="caution">
    <text evidence="1">The sequence shown here is derived from an EMBL/GenBank/DDBJ whole genome shotgun (WGS) entry which is preliminary data.</text>
</comment>
<gene>
    <name evidence="1" type="ORF">Ahy_A06g027780</name>
</gene>
<protein>
    <submittedName>
        <fullName evidence="1">Uncharacterized protein</fullName>
    </submittedName>
</protein>
<name>A0A445CPQ3_ARAHY</name>
<accession>A0A445CPQ3</accession>
<dbReference type="Proteomes" id="UP000289738">
    <property type="component" value="Chromosome A06"/>
</dbReference>
<evidence type="ECO:0000313" key="1">
    <source>
        <dbReference type="EMBL" id="RYR52922.1"/>
    </source>
</evidence>
<dbReference type="EMBL" id="SDMP01000006">
    <property type="protein sequence ID" value="RYR52922.1"/>
    <property type="molecule type" value="Genomic_DNA"/>
</dbReference>